<comment type="caution">
    <text evidence="1">The sequence shown here is derived from an EMBL/GenBank/DDBJ whole genome shotgun (WGS) entry which is preliminary data.</text>
</comment>
<evidence type="ECO:0000313" key="1">
    <source>
        <dbReference type="EMBL" id="KAI2647896.1"/>
    </source>
</evidence>
<sequence length="132" mass="15361">MYGSKDVTGWTEEEKEKFKEGVLREEADVLFKMFTPDYPSRMTNLTSLIFRPTSDPALWMALIEEYEDLTAQQIGYRQVQDGVQEDAGQDKPLIHITGDPKELRDFCKNFRGNLNSFKVQHLEESLQKLKLK</sequence>
<evidence type="ECO:0000313" key="2">
    <source>
        <dbReference type="Proteomes" id="UP000830375"/>
    </source>
</evidence>
<dbReference type="EMBL" id="JACTAM010000081">
    <property type="protein sequence ID" value="KAI2647896.1"/>
    <property type="molecule type" value="Genomic_DNA"/>
</dbReference>
<keyword evidence="2" id="KW-1185">Reference proteome</keyword>
<dbReference type="Proteomes" id="UP000830375">
    <property type="component" value="Unassembled WGS sequence"/>
</dbReference>
<reference evidence="1 2" key="1">
    <citation type="submission" date="2022-01" db="EMBL/GenBank/DDBJ databases">
        <title>A high-quality chromosome-level genome assembly of rohu carp, Labeo rohita.</title>
        <authorList>
            <person name="Arick M.A. II"/>
            <person name="Hsu C.-Y."/>
            <person name="Magbanua Z."/>
            <person name="Pechanova O."/>
            <person name="Grover C."/>
            <person name="Miller E."/>
            <person name="Thrash A."/>
            <person name="Ezzel L."/>
            <person name="Alam S."/>
            <person name="Benzie J."/>
            <person name="Hamilton M."/>
            <person name="Karsi A."/>
            <person name="Lawrence M.L."/>
            <person name="Peterson D.G."/>
        </authorList>
    </citation>
    <scope>NUCLEOTIDE SEQUENCE [LARGE SCALE GENOMIC DNA]</scope>
    <source>
        <strain evidence="2">BAU-BD-2019</strain>
        <tissue evidence="1">Blood</tissue>
    </source>
</reference>
<gene>
    <name evidence="1" type="ORF">H4Q32_027809</name>
</gene>
<organism evidence="1 2">
    <name type="scientific">Labeo rohita</name>
    <name type="common">Indian major carp</name>
    <name type="synonym">Cyprinus rohita</name>
    <dbReference type="NCBI Taxonomy" id="84645"/>
    <lineage>
        <taxon>Eukaryota</taxon>
        <taxon>Metazoa</taxon>
        <taxon>Chordata</taxon>
        <taxon>Craniata</taxon>
        <taxon>Vertebrata</taxon>
        <taxon>Euteleostomi</taxon>
        <taxon>Actinopterygii</taxon>
        <taxon>Neopterygii</taxon>
        <taxon>Teleostei</taxon>
        <taxon>Ostariophysi</taxon>
        <taxon>Cypriniformes</taxon>
        <taxon>Cyprinidae</taxon>
        <taxon>Labeoninae</taxon>
        <taxon>Labeonini</taxon>
        <taxon>Labeo</taxon>
    </lineage>
</organism>
<name>A0ABQ8LCE5_LABRO</name>
<accession>A0ABQ8LCE5</accession>
<protein>
    <submittedName>
        <fullName evidence="1">Bis(5'-nucleosyl)-tetraphosphatase [asymmetrical]</fullName>
    </submittedName>
</protein>
<proteinExistence type="predicted"/>